<proteinExistence type="predicted"/>
<protein>
    <submittedName>
        <fullName evidence="1">Uncharacterized protein</fullName>
    </submittedName>
</protein>
<organism evidence="1 2">
    <name type="scientific">Pedobacter alpinus</name>
    <dbReference type="NCBI Taxonomy" id="1590643"/>
    <lineage>
        <taxon>Bacteria</taxon>
        <taxon>Pseudomonadati</taxon>
        <taxon>Bacteroidota</taxon>
        <taxon>Sphingobacteriia</taxon>
        <taxon>Sphingobacteriales</taxon>
        <taxon>Sphingobacteriaceae</taxon>
        <taxon>Pedobacter</taxon>
    </lineage>
</organism>
<name>A0ABW5TW84_9SPHI</name>
<evidence type="ECO:0000313" key="2">
    <source>
        <dbReference type="Proteomes" id="UP001597546"/>
    </source>
</evidence>
<dbReference type="Proteomes" id="UP001597546">
    <property type="component" value="Unassembled WGS sequence"/>
</dbReference>
<reference evidence="2" key="1">
    <citation type="journal article" date="2019" name="Int. J. Syst. Evol. Microbiol.">
        <title>The Global Catalogue of Microorganisms (GCM) 10K type strain sequencing project: providing services to taxonomists for standard genome sequencing and annotation.</title>
        <authorList>
            <consortium name="The Broad Institute Genomics Platform"/>
            <consortium name="The Broad Institute Genome Sequencing Center for Infectious Disease"/>
            <person name="Wu L."/>
            <person name="Ma J."/>
        </authorList>
    </citation>
    <scope>NUCLEOTIDE SEQUENCE [LARGE SCALE GENOMIC DNA]</scope>
    <source>
        <strain evidence="2">KCTC 42456</strain>
    </source>
</reference>
<dbReference type="EMBL" id="JBHULV010000056">
    <property type="protein sequence ID" value="MFD2733557.1"/>
    <property type="molecule type" value="Genomic_DNA"/>
</dbReference>
<dbReference type="RefSeq" id="WP_379045012.1">
    <property type="nucleotide sequence ID" value="NZ_JBHSKW010000051.1"/>
</dbReference>
<gene>
    <name evidence="1" type="ORF">ACFSSE_17745</name>
</gene>
<comment type="caution">
    <text evidence="1">The sequence shown here is derived from an EMBL/GenBank/DDBJ whole genome shotgun (WGS) entry which is preliminary data.</text>
</comment>
<keyword evidence="2" id="KW-1185">Reference proteome</keyword>
<accession>A0ABW5TW84</accession>
<sequence length="63" mass="7149">MVNKKDKLDIEKAKQLIKEQVKATKKLNLGLDADASSSSEKPWIKSKFDGFINDDDLPPLNYK</sequence>
<evidence type="ECO:0000313" key="1">
    <source>
        <dbReference type="EMBL" id="MFD2733557.1"/>
    </source>
</evidence>